<dbReference type="PROSITE" id="PS50977">
    <property type="entry name" value="HTH_TETR_2"/>
    <property type="match status" value="1"/>
</dbReference>
<evidence type="ECO:0000313" key="5">
    <source>
        <dbReference type="Proteomes" id="UP000001822"/>
    </source>
</evidence>
<gene>
    <name evidence="4" type="primary">ycdC</name>
    <name evidence="4" type="ordered locus">CHU_0940</name>
</gene>
<dbReference type="OrthoDB" id="9789566at2"/>
<dbReference type="InterPro" id="IPR050109">
    <property type="entry name" value="HTH-type_TetR-like_transc_reg"/>
</dbReference>
<feature type="DNA-binding region" description="H-T-H motif" evidence="2">
    <location>
        <begin position="33"/>
        <end position="52"/>
    </location>
</feature>
<dbReference type="Pfam" id="PF00440">
    <property type="entry name" value="TetR_N"/>
    <property type="match status" value="1"/>
</dbReference>
<name>A0A6N4SPM4_CYTH3</name>
<keyword evidence="5" id="KW-1185">Reference proteome</keyword>
<dbReference type="Gene3D" id="1.10.10.60">
    <property type="entry name" value="Homeodomain-like"/>
    <property type="match status" value="1"/>
</dbReference>
<protein>
    <submittedName>
        <fullName evidence="4">Transcriptional regulator</fullName>
    </submittedName>
</protein>
<keyword evidence="1 2" id="KW-0238">DNA-binding</keyword>
<dbReference type="AlphaFoldDB" id="A0A6N4SPM4"/>
<dbReference type="GO" id="GO:0003677">
    <property type="term" value="F:DNA binding"/>
    <property type="evidence" value="ECO:0007669"/>
    <property type="project" value="UniProtKB-UniRule"/>
</dbReference>
<accession>A0A6N4SPM4</accession>
<dbReference type="EMBL" id="CP000383">
    <property type="protein sequence ID" value="ABG58219.1"/>
    <property type="molecule type" value="Genomic_DNA"/>
</dbReference>
<evidence type="ECO:0000259" key="3">
    <source>
        <dbReference type="PROSITE" id="PS50977"/>
    </source>
</evidence>
<evidence type="ECO:0000256" key="2">
    <source>
        <dbReference type="PROSITE-ProRule" id="PRU00335"/>
    </source>
</evidence>
<evidence type="ECO:0000256" key="1">
    <source>
        <dbReference type="ARBA" id="ARBA00023125"/>
    </source>
</evidence>
<dbReference type="RefSeq" id="WP_011584334.1">
    <property type="nucleotide sequence ID" value="NC_008255.1"/>
</dbReference>
<dbReference type="InterPro" id="IPR001647">
    <property type="entry name" value="HTH_TetR"/>
</dbReference>
<feature type="domain" description="HTH tetR-type" evidence="3">
    <location>
        <begin position="10"/>
        <end position="70"/>
    </location>
</feature>
<dbReference type="PRINTS" id="PR00455">
    <property type="entry name" value="HTHTETR"/>
</dbReference>
<dbReference type="PANTHER" id="PTHR30328">
    <property type="entry name" value="TRANSCRIPTIONAL REPRESSOR"/>
    <property type="match status" value="1"/>
</dbReference>
<proteinExistence type="predicted"/>
<dbReference type="InterPro" id="IPR009057">
    <property type="entry name" value="Homeodomain-like_sf"/>
</dbReference>
<dbReference type="PANTHER" id="PTHR30328:SF54">
    <property type="entry name" value="HTH-TYPE TRANSCRIPTIONAL REPRESSOR SCO4008"/>
    <property type="match status" value="1"/>
</dbReference>
<reference evidence="4 5" key="1">
    <citation type="journal article" date="2007" name="Appl. Environ. Microbiol.">
        <title>Genome sequence of the cellulolytic gliding bacterium Cytophaga hutchinsonii.</title>
        <authorList>
            <person name="Xie G."/>
            <person name="Bruce D.C."/>
            <person name="Challacombe J.F."/>
            <person name="Chertkov O."/>
            <person name="Detter J.C."/>
            <person name="Gilna P."/>
            <person name="Han C.S."/>
            <person name="Lucas S."/>
            <person name="Misra M."/>
            <person name="Myers G.L."/>
            <person name="Richardson P."/>
            <person name="Tapia R."/>
            <person name="Thayer N."/>
            <person name="Thompson L.S."/>
            <person name="Brettin T.S."/>
            <person name="Henrissat B."/>
            <person name="Wilson D.B."/>
            <person name="McBride M.J."/>
        </authorList>
    </citation>
    <scope>NUCLEOTIDE SEQUENCE [LARGE SCALE GENOMIC DNA]</scope>
    <source>
        <strain evidence="5">ATCC 33406 / DSM 1761 / CIP 103989 / NBRC 15051 / NCIMB 9469 / D465</strain>
    </source>
</reference>
<sequence length="210" mass="24353">MTDNKIKNEDGKLELIINAAQKRFAHYGLCKTTMNEIASDVGMGKASLYYYFPDKETLFEAVIKKEQNVFFDEMDKILNSGIDATALLKKYVKLRSLHFRHLLNLSKLRSDFFHNTKPVFAKAFESFKQKEVEIVAGIIQYGITTKEFKRGNKHENAEFLVHLLLGVRMVKLKYKEINDFDESDYEDLDKNMCKVAGMFLKEIQTEVASR</sequence>
<dbReference type="SUPFAM" id="SSF46689">
    <property type="entry name" value="Homeodomain-like"/>
    <property type="match status" value="1"/>
</dbReference>
<dbReference type="Gene3D" id="1.10.357.10">
    <property type="entry name" value="Tetracycline Repressor, domain 2"/>
    <property type="match status" value="1"/>
</dbReference>
<dbReference type="Proteomes" id="UP000001822">
    <property type="component" value="Chromosome"/>
</dbReference>
<organism evidence="4 5">
    <name type="scientific">Cytophaga hutchinsonii (strain ATCC 33406 / DSM 1761 / CIP 103989 / NBRC 15051 / NCIMB 9469 / D465)</name>
    <dbReference type="NCBI Taxonomy" id="269798"/>
    <lineage>
        <taxon>Bacteria</taxon>
        <taxon>Pseudomonadati</taxon>
        <taxon>Bacteroidota</taxon>
        <taxon>Cytophagia</taxon>
        <taxon>Cytophagales</taxon>
        <taxon>Cytophagaceae</taxon>
        <taxon>Cytophaga</taxon>
    </lineage>
</organism>
<evidence type="ECO:0000313" key="4">
    <source>
        <dbReference type="EMBL" id="ABG58219.1"/>
    </source>
</evidence>
<dbReference type="KEGG" id="chu:CHU_0940"/>